<evidence type="ECO:0000256" key="2">
    <source>
        <dbReference type="ARBA" id="ARBA00022737"/>
    </source>
</evidence>
<feature type="compositionally biased region" description="Basic and acidic residues" evidence="3">
    <location>
        <begin position="467"/>
        <end position="488"/>
    </location>
</feature>
<dbReference type="EMBL" id="NBIV01000054">
    <property type="protein sequence ID" value="PXF45752.1"/>
    <property type="molecule type" value="Genomic_DNA"/>
</dbReference>
<dbReference type="Gene3D" id="2.120.10.80">
    <property type="entry name" value="Kelch-type beta propeller"/>
    <property type="match status" value="2"/>
</dbReference>
<feature type="region of interest" description="Disordered" evidence="3">
    <location>
        <begin position="186"/>
        <end position="205"/>
    </location>
</feature>
<dbReference type="SUPFAM" id="SSF117281">
    <property type="entry name" value="Kelch motif"/>
    <property type="match status" value="1"/>
</dbReference>
<dbReference type="Proteomes" id="UP000247409">
    <property type="component" value="Unassembled WGS sequence"/>
</dbReference>
<comment type="caution">
    <text evidence="4">The sequence shown here is derived from an EMBL/GenBank/DDBJ whole genome shotgun (WGS) entry which is preliminary data.</text>
</comment>
<keyword evidence="2" id="KW-0677">Repeat</keyword>
<dbReference type="AlphaFoldDB" id="A0A2V3IUF9"/>
<feature type="region of interest" description="Disordered" evidence="3">
    <location>
        <begin position="462"/>
        <end position="528"/>
    </location>
</feature>
<feature type="region of interest" description="Disordered" evidence="3">
    <location>
        <begin position="405"/>
        <end position="435"/>
    </location>
</feature>
<keyword evidence="4" id="KW-0282">Flagellum</keyword>
<dbReference type="STRING" id="448386.A0A2V3IUF9"/>
<proteinExistence type="predicted"/>
<dbReference type="InterPro" id="IPR015915">
    <property type="entry name" value="Kelch-typ_b-propeller"/>
</dbReference>
<protein>
    <submittedName>
        <fullName evidence="4">Dynein alpha chain, flagellar outer arm</fullName>
    </submittedName>
</protein>
<feature type="region of interest" description="Disordered" evidence="3">
    <location>
        <begin position="1"/>
        <end position="21"/>
    </location>
</feature>
<dbReference type="PANTHER" id="PTHR46093:SF18">
    <property type="entry name" value="FIBRONECTIN TYPE-III DOMAIN-CONTAINING PROTEIN"/>
    <property type="match status" value="1"/>
</dbReference>
<dbReference type="OrthoDB" id="10251809at2759"/>
<keyword evidence="1" id="KW-0880">Kelch repeat</keyword>
<dbReference type="PANTHER" id="PTHR46093">
    <property type="entry name" value="ACYL-COA-BINDING DOMAIN-CONTAINING PROTEIN 5"/>
    <property type="match status" value="1"/>
</dbReference>
<accession>A0A2V3IUF9</accession>
<sequence>MEWLGNFEARGPAPPPRKGHTMTRLLNTPLLVMFGGEDETGSLQNDMFVLHVERRQWHNVTYASGPKPSPRLLHTAVAISSHMLIIIGGETWETGGTEVSPTIAMNDIWVFDYYDSSWREIGRSDFERLPVLSCLSAVFGRAKGQVPGVYIFGGFGRSERNGSVVYKLRTSDWKLETIRVVNSKKRKDTHNSIGRSPNPEKITWHPRERESHGAIWLPGYGMLVVGGDGGSSILGDCWLFFQDEKDPQTWRWKEIHLKPVGGQTENRLPPLAGHSLVALPTSTVQVLVWGGILNSGQEVMDSEFSYVIDLDRLDRAHTRRVKNVGKTPATGRILHGFARANDLLFAVGGCDADGNVLPGTQYGRLLPKLKASVQAARFFGPKALRTAVGETDVKTDVNNAVQNTGTEDSAAKKVQAKANKDADGTNGRSRGPFPGKVLEVTDMGLLVSIVIDGKPFKGVLVKNPTNGKREKKEGAEDKMQIDGQKSKPLEAVPRKKPKLDPAAEALPDSPEIRPKPKPISREEVIQLE</sequence>
<feature type="compositionally biased region" description="Basic and acidic residues" evidence="3">
    <location>
        <begin position="510"/>
        <end position="528"/>
    </location>
</feature>
<name>A0A2V3IUF9_9FLOR</name>
<dbReference type="Pfam" id="PF24681">
    <property type="entry name" value="Kelch_KLHDC2_KLHL20_DRC7"/>
    <property type="match status" value="1"/>
</dbReference>
<reference evidence="4 5" key="1">
    <citation type="journal article" date="2018" name="Mol. Biol. Evol.">
        <title>Analysis of the draft genome of the red seaweed Gracilariopsis chorda provides insights into genome size evolution in Rhodophyta.</title>
        <authorList>
            <person name="Lee J."/>
            <person name="Yang E.C."/>
            <person name="Graf L."/>
            <person name="Yang J.H."/>
            <person name="Qiu H."/>
            <person name="Zel Zion U."/>
            <person name="Chan C.X."/>
            <person name="Stephens T.G."/>
            <person name="Weber A.P.M."/>
            <person name="Boo G.H."/>
            <person name="Boo S.M."/>
            <person name="Kim K.M."/>
            <person name="Shin Y."/>
            <person name="Jung M."/>
            <person name="Lee S.J."/>
            <person name="Yim H.S."/>
            <person name="Lee J.H."/>
            <person name="Bhattacharya D."/>
            <person name="Yoon H.S."/>
        </authorList>
    </citation>
    <scope>NUCLEOTIDE SEQUENCE [LARGE SCALE GENOMIC DNA]</scope>
    <source>
        <strain evidence="4 5">SKKU-2015</strain>
        <tissue evidence="4">Whole body</tissue>
    </source>
</reference>
<organism evidence="4 5">
    <name type="scientific">Gracilariopsis chorda</name>
    <dbReference type="NCBI Taxonomy" id="448386"/>
    <lineage>
        <taxon>Eukaryota</taxon>
        <taxon>Rhodophyta</taxon>
        <taxon>Florideophyceae</taxon>
        <taxon>Rhodymeniophycidae</taxon>
        <taxon>Gracilariales</taxon>
        <taxon>Gracilariaceae</taxon>
        <taxon>Gracilariopsis</taxon>
    </lineage>
</organism>
<evidence type="ECO:0000313" key="5">
    <source>
        <dbReference type="Proteomes" id="UP000247409"/>
    </source>
</evidence>
<evidence type="ECO:0000256" key="1">
    <source>
        <dbReference type="ARBA" id="ARBA00022441"/>
    </source>
</evidence>
<keyword evidence="5" id="KW-1185">Reference proteome</keyword>
<evidence type="ECO:0000256" key="3">
    <source>
        <dbReference type="SAM" id="MobiDB-lite"/>
    </source>
</evidence>
<keyword evidence="4" id="KW-0969">Cilium</keyword>
<keyword evidence="4" id="KW-0966">Cell projection</keyword>
<evidence type="ECO:0000313" key="4">
    <source>
        <dbReference type="EMBL" id="PXF45752.1"/>
    </source>
</evidence>
<gene>
    <name evidence="4" type="ORF">BWQ96_04520</name>
</gene>